<dbReference type="EMBL" id="GGMS01003676">
    <property type="protein sequence ID" value="MBY72879.1"/>
    <property type="molecule type" value="Transcribed_RNA"/>
</dbReference>
<evidence type="ECO:0000313" key="1">
    <source>
        <dbReference type="EMBL" id="MBY72879.1"/>
    </source>
</evidence>
<sequence length="117" mass="13556">MREAFFGPMFNNIVFYVNVTFYPVSILFIEKRQNSYDCDGRGNPSGKNRVRRHGKKQTRIVSKPTSFHSGTKTIAYGCKTIFVYPVLQSTNCGETQWFPLTDRKHTKCWCSALFWIG</sequence>
<proteinExistence type="predicted"/>
<accession>A0A2S2Q565</accession>
<protein>
    <submittedName>
        <fullName evidence="1">Uncharacterized protein</fullName>
    </submittedName>
</protein>
<organism evidence="1">
    <name type="scientific">Sipha flava</name>
    <name type="common">yellow sugarcane aphid</name>
    <dbReference type="NCBI Taxonomy" id="143950"/>
    <lineage>
        <taxon>Eukaryota</taxon>
        <taxon>Metazoa</taxon>
        <taxon>Ecdysozoa</taxon>
        <taxon>Arthropoda</taxon>
        <taxon>Hexapoda</taxon>
        <taxon>Insecta</taxon>
        <taxon>Pterygota</taxon>
        <taxon>Neoptera</taxon>
        <taxon>Paraneoptera</taxon>
        <taxon>Hemiptera</taxon>
        <taxon>Sternorrhyncha</taxon>
        <taxon>Aphidomorpha</taxon>
        <taxon>Aphidoidea</taxon>
        <taxon>Aphididae</taxon>
        <taxon>Sipha</taxon>
    </lineage>
</organism>
<name>A0A2S2Q565_9HEMI</name>
<gene>
    <name evidence="1" type="ORF">g.171819</name>
</gene>
<reference evidence="1" key="1">
    <citation type="submission" date="2018-04" db="EMBL/GenBank/DDBJ databases">
        <title>Transcriptome assembly of Sipha flava.</title>
        <authorList>
            <person name="Scully E.D."/>
            <person name="Geib S.M."/>
            <person name="Palmer N.A."/>
            <person name="Koch K."/>
            <person name="Bradshaw J."/>
            <person name="Heng-Moss T."/>
            <person name="Sarath G."/>
        </authorList>
    </citation>
    <scope>NUCLEOTIDE SEQUENCE</scope>
</reference>
<dbReference type="AlphaFoldDB" id="A0A2S2Q565"/>